<dbReference type="PANTHER" id="PTHR45947">
    <property type="entry name" value="SULFOQUINOVOSYL TRANSFERASE SQD2"/>
    <property type="match status" value="1"/>
</dbReference>
<dbReference type="PANTHER" id="PTHR45947:SF3">
    <property type="entry name" value="SULFOQUINOVOSYL TRANSFERASE SQD2"/>
    <property type="match status" value="1"/>
</dbReference>
<dbReference type="Pfam" id="PF13439">
    <property type="entry name" value="Glyco_transf_4"/>
    <property type="match status" value="1"/>
</dbReference>
<dbReference type="KEGG" id="fcz:IMF26_09265"/>
<dbReference type="InterPro" id="IPR050194">
    <property type="entry name" value="Glycosyltransferase_grp1"/>
</dbReference>
<proteinExistence type="predicted"/>
<dbReference type="AlphaFoldDB" id="A0AAT9LAT6"/>
<dbReference type="InterPro" id="IPR001296">
    <property type="entry name" value="Glyco_trans_1"/>
</dbReference>
<gene>
    <name evidence="3" type="ORF">IMF26_09265</name>
</gene>
<organism evidence="3">
    <name type="scientific">Candidatus Fermentithermobacillus carboniphilus</name>
    <dbReference type="NCBI Taxonomy" id="3085328"/>
    <lineage>
        <taxon>Bacteria</taxon>
        <taxon>Bacillati</taxon>
        <taxon>Bacillota</taxon>
        <taxon>Candidatus Fermentithermobacillia</taxon>
        <taxon>Candidatus Fermentithermobacillales</taxon>
        <taxon>Candidatus Fermentithermobacillaceae</taxon>
        <taxon>Candidatus Fermentithermobacillus</taxon>
    </lineage>
</organism>
<dbReference type="GO" id="GO:0016757">
    <property type="term" value="F:glycosyltransferase activity"/>
    <property type="evidence" value="ECO:0007669"/>
    <property type="project" value="InterPro"/>
</dbReference>
<dbReference type="InterPro" id="IPR028098">
    <property type="entry name" value="Glyco_trans_4-like_N"/>
</dbReference>
<dbReference type="Pfam" id="PF00534">
    <property type="entry name" value="Glycos_transf_1"/>
    <property type="match status" value="1"/>
</dbReference>
<name>A0AAT9LAT6_9FIRM</name>
<evidence type="ECO:0000259" key="1">
    <source>
        <dbReference type="Pfam" id="PF00534"/>
    </source>
</evidence>
<dbReference type="Gene3D" id="3.40.50.2000">
    <property type="entry name" value="Glycogen Phosphorylase B"/>
    <property type="match status" value="2"/>
</dbReference>
<reference evidence="3" key="2">
    <citation type="journal article" date="2023" name="Biology">
        <title>Prokaryotic Life Associated with Coal-Fire Gas Vents Revealed by Metagenomics.</title>
        <authorList>
            <person name="Kadnikov V.V."/>
            <person name="Mardanov A.V."/>
            <person name="Beletsky A.V."/>
            <person name="Karnachuk O.V."/>
            <person name="Ravin N.V."/>
        </authorList>
    </citation>
    <scope>NUCLEOTIDE SEQUENCE</scope>
    <source>
        <strain evidence="3">Bu02</strain>
    </source>
</reference>
<protein>
    <submittedName>
        <fullName evidence="3">Glycosyltransferase</fullName>
    </submittedName>
</protein>
<evidence type="ECO:0000313" key="3">
    <source>
        <dbReference type="EMBL" id="QUL98217.1"/>
    </source>
</evidence>
<feature type="domain" description="Glycosyl transferase family 1" evidence="1">
    <location>
        <begin position="227"/>
        <end position="396"/>
    </location>
</feature>
<feature type="domain" description="Glycosyltransferase subfamily 4-like N-terminal" evidence="2">
    <location>
        <begin position="17"/>
        <end position="211"/>
    </location>
</feature>
<dbReference type="EMBL" id="CP062796">
    <property type="protein sequence ID" value="QUL98217.1"/>
    <property type="molecule type" value="Genomic_DNA"/>
</dbReference>
<accession>A0AAT9LAT6</accession>
<reference evidence="3" key="1">
    <citation type="submission" date="2020-10" db="EMBL/GenBank/DDBJ databases">
        <authorList>
            <person name="Kadnikov V."/>
            <person name="Beletsky A.V."/>
            <person name="Mardanov A.V."/>
            <person name="Karnachuk O.V."/>
            <person name="Ravin N.V."/>
        </authorList>
    </citation>
    <scope>NUCLEOTIDE SEQUENCE</scope>
    <source>
        <strain evidence="3">Bu02</strain>
    </source>
</reference>
<dbReference type="SUPFAM" id="SSF53756">
    <property type="entry name" value="UDP-Glycosyltransferase/glycogen phosphorylase"/>
    <property type="match status" value="1"/>
</dbReference>
<sequence length="420" mass="45990">MRLKIAFFSDSFRQNLGGLTRAVTGLHDALVSQGHQVTVFTLPQKSTIHRGKVVLVPAFPLSWLPGIPPDSYFGYGYTKVVKALQAIKPDIIHVHTVYPVGWIGLLASAQLQIPSIATYHANIMAGPSILTQRSANLLKRAPERTANLNTSGAFLHPSKNLTERTISALARSFYNRFTAVIAPSVFAANSLRSFGITVPIHVIPSGIDTRRFSPSHSGPDFDQPCNVLYAGRLSTEKGVRTLVRVIKMLEDGREGGKSAGFPGAGAPADGRKDFRFTIAGDGPLRKELEDDLAPLTRQGTVEFRGFVPWDRMPAEYRKAQVFFFPSPSETQGLAVLEAMASGLPAVAVRAGAIPEFLEDGETGFLFEPEDIEGICKAIRELAVNPELRRHMGEKARTAALRFDWSELVGRFTQLYTQFLS</sequence>
<evidence type="ECO:0000259" key="2">
    <source>
        <dbReference type="Pfam" id="PF13439"/>
    </source>
</evidence>